<dbReference type="InterPro" id="IPR051200">
    <property type="entry name" value="Host-pathogen_enzymatic-act"/>
</dbReference>
<name>A0A3G8WH65_9FLAO</name>
<dbReference type="AlphaFoldDB" id="A0A3G8WH65"/>
<sequence>MAAASALLFTVSCRNDDPVVEIPKGDYQNGILISNEGNFGKPNASVSWSNPDFSSVKNEIYQTVNNQNLGDVLQSISFNGDLAYLVANNSNKIIVANRYTMKKEKEITDGLKLPRYSTVAGNYLYVTNSSGNTVAVYNLSTNDLVKKLTVTDAAERIVTAGKTVFVENASWGSGNKLTLINSADNTIKKEVTVPAGNIQKTVAYNGSVYTITNDKSAKASYIYQLSEAGDVVKTFTMSNISNAKNLEIDQNKIYFTSGLGVYSMDLNATAAPTDPVFKVTDNSWSTLYGFNVIDGKIYTADAKGFTEASEITVYSTTGAVLKTFKAGMGTNGFYKN</sequence>
<protein>
    <submittedName>
        <fullName evidence="1">Uncharacterized protein</fullName>
    </submittedName>
</protein>
<gene>
    <name evidence="1" type="ORF">EIH08_03290</name>
</gene>
<dbReference type="EMBL" id="CP034171">
    <property type="protein sequence ID" value="AZI19879.1"/>
    <property type="molecule type" value="Genomic_DNA"/>
</dbReference>
<dbReference type="SUPFAM" id="SSF63825">
    <property type="entry name" value="YWTD domain"/>
    <property type="match status" value="1"/>
</dbReference>
<proteinExistence type="predicted"/>
<dbReference type="Gene3D" id="2.130.10.10">
    <property type="entry name" value="YVTN repeat-like/Quinoprotein amine dehydrogenase"/>
    <property type="match status" value="1"/>
</dbReference>
<dbReference type="PANTHER" id="PTHR47197">
    <property type="entry name" value="PROTEIN NIRF"/>
    <property type="match status" value="1"/>
</dbReference>
<reference evidence="2" key="1">
    <citation type="submission" date="2018-11" db="EMBL/GenBank/DDBJ databases">
        <title>Proposal to divide the Flavobacteriaceae and reorganize its genera based on Amino Acid Identity values calculated from whole genome sequences.</title>
        <authorList>
            <person name="Nicholson A.C."/>
            <person name="Gulvik C.A."/>
            <person name="Whitney A.M."/>
            <person name="Humrighouse B.W."/>
            <person name="Bell M."/>
            <person name="Holmes B."/>
            <person name="Steigerwalt A.B."/>
            <person name="Villarma A."/>
            <person name="Sheth M."/>
            <person name="Batra D."/>
            <person name="Pryor J."/>
            <person name="Bernardet J.-F."/>
            <person name="Hugo C."/>
            <person name="Kampfer P."/>
            <person name="Newman J.D."/>
            <person name="McQuiston J.R."/>
        </authorList>
    </citation>
    <scope>NUCLEOTIDE SEQUENCE [LARGE SCALE GENOMIC DNA]</scope>
    <source>
        <strain evidence="2">H4753</strain>
    </source>
</reference>
<dbReference type="Proteomes" id="UP000282297">
    <property type="component" value="Chromosome"/>
</dbReference>
<dbReference type="Pfam" id="PF16819">
    <property type="entry name" value="DUF5074"/>
    <property type="match status" value="1"/>
</dbReference>
<dbReference type="InterPro" id="IPR031815">
    <property type="entry name" value="DUF5074"/>
</dbReference>
<evidence type="ECO:0000313" key="1">
    <source>
        <dbReference type="EMBL" id="AZI19879.1"/>
    </source>
</evidence>
<organism evidence="1 2">
    <name type="scientific">Chryseobacterium taklimakanense</name>
    <dbReference type="NCBI Taxonomy" id="536441"/>
    <lineage>
        <taxon>Bacteria</taxon>
        <taxon>Pseudomonadati</taxon>
        <taxon>Bacteroidota</taxon>
        <taxon>Flavobacteriia</taxon>
        <taxon>Flavobacteriales</taxon>
        <taxon>Weeksellaceae</taxon>
        <taxon>Chryseobacterium group</taxon>
        <taxon>Chryseobacterium</taxon>
    </lineage>
</organism>
<dbReference type="InterPro" id="IPR015943">
    <property type="entry name" value="WD40/YVTN_repeat-like_dom_sf"/>
</dbReference>
<accession>A0A3G8WH65</accession>
<dbReference type="PANTHER" id="PTHR47197:SF3">
    <property type="entry name" value="DIHYDRO-HEME D1 DEHYDROGENASE"/>
    <property type="match status" value="1"/>
</dbReference>
<evidence type="ECO:0000313" key="2">
    <source>
        <dbReference type="Proteomes" id="UP000282297"/>
    </source>
</evidence>